<evidence type="ECO:0000256" key="2">
    <source>
        <dbReference type="SAM" id="SignalP"/>
    </source>
</evidence>
<reference evidence="3 4" key="1">
    <citation type="submission" date="2019-09" db="EMBL/GenBank/DDBJ databases">
        <title>Phylogeny of genus Pseudoclavibacter and closely related genus.</title>
        <authorList>
            <person name="Li Y."/>
        </authorList>
    </citation>
    <scope>NUCLEOTIDE SEQUENCE [LARGE SCALE GENOMIC DNA]</scope>
    <source>
        <strain evidence="3 4">THG-MD12</strain>
    </source>
</reference>
<dbReference type="AlphaFoldDB" id="A0A7J5B3Z6"/>
<dbReference type="Proteomes" id="UP000490386">
    <property type="component" value="Unassembled WGS sequence"/>
</dbReference>
<feature type="chain" id="PRO_5029473075" description="DUF4878 domain-containing protein" evidence="2">
    <location>
        <begin position="24"/>
        <end position="171"/>
    </location>
</feature>
<sequence length="171" mass="17317">MRQKIAIAALAALALGVSGCSPADGPPTTPPSRLAPTDRPPEPADGSQDEHIEAEAPEPSPTHDDGSDAAAIGVASAAMSAYLRRDDSQRDWLEALEPHLTAAAVAALSSVDPASIPAVTADGQIAVERDASGYLAHVDVPTGGGSYRLLLVRDGSGPWLVSQIAPPDGAS</sequence>
<evidence type="ECO:0000313" key="4">
    <source>
        <dbReference type="Proteomes" id="UP000490386"/>
    </source>
</evidence>
<feature type="signal peptide" evidence="2">
    <location>
        <begin position="1"/>
        <end position="23"/>
    </location>
</feature>
<comment type="caution">
    <text evidence="3">The sequence shown here is derived from an EMBL/GenBank/DDBJ whole genome shotgun (WGS) entry which is preliminary data.</text>
</comment>
<dbReference type="OrthoDB" id="3260457at2"/>
<evidence type="ECO:0000313" key="3">
    <source>
        <dbReference type="EMBL" id="KAB1637795.1"/>
    </source>
</evidence>
<name>A0A7J5B3Z6_9MICO</name>
<proteinExistence type="predicted"/>
<dbReference type="PROSITE" id="PS51257">
    <property type="entry name" value="PROKAR_LIPOPROTEIN"/>
    <property type="match status" value="1"/>
</dbReference>
<evidence type="ECO:0008006" key="5">
    <source>
        <dbReference type="Google" id="ProtNLM"/>
    </source>
</evidence>
<accession>A0A7J5B3Z6</accession>
<feature type="region of interest" description="Disordered" evidence="1">
    <location>
        <begin position="18"/>
        <end position="68"/>
    </location>
</feature>
<keyword evidence="2" id="KW-0732">Signal</keyword>
<evidence type="ECO:0000256" key="1">
    <source>
        <dbReference type="SAM" id="MobiDB-lite"/>
    </source>
</evidence>
<protein>
    <recommendedName>
        <fullName evidence="5">DUF4878 domain-containing protein</fullName>
    </recommendedName>
</protein>
<dbReference type="RefSeq" id="WP_151423948.1">
    <property type="nucleotide sequence ID" value="NZ_WBJX01000003.1"/>
</dbReference>
<organism evidence="3 4">
    <name type="scientific">Pseudoclavibacter terrae</name>
    <dbReference type="NCBI Taxonomy" id="1530195"/>
    <lineage>
        <taxon>Bacteria</taxon>
        <taxon>Bacillati</taxon>
        <taxon>Actinomycetota</taxon>
        <taxon>Actinomycetes</taxon>
        <taxon>Micrococcales</taxon>
        <taxon>Microbacteriaceae</taxon>
        <taxon>Pseudoclavibacter</taxon>
    </lineage>
</organism>
<keyword evidence="4" id="KW-1185">Reference proteome</keyword>
<gene>
    <name evidence="3" type="ORF">F8O03_11410</name>
</gene>
<dbReference type="EMBL" id="WBJX01000003">
    <property type="protein sequence ID" value="KAB1637795.1"/>
    <property type="molecule type" value="Genomic_DNA"/>
</dbReference>